<accession>A0A382Q035</accession>
<gene>
    <name evidence="1" type="ORF">METZ01_LOCUS331817</name>
</gene>
<dbReference type="AlphaFoldDB" id="A0A382Q035"/>
<dbReference type="EMBL" id="UINC01111042">
    <property type="protein sequence ID" value="SVC78963.1"/>
    <property type="molecule type" value="Genomic_DNA"/>
</dbReference>
<organism evidence="1">
    <name type="scientific">marine metagenome</name>
    <dbReference type="NCBI Taxonomy" id="408172"/>
    <lineage>
        <taxon>unclassified sequences</taxon>
        <taxon>metagenomes</taxon>
        <taxon>ecological metagenomes</taxon>
    </lineage>
</organism>
<sequence length="67" mass="7233">MLLLVLRGIGDNSAELRGLDRFVDKAVSASSTVQAIKFVFHLAGEDRRSMRAATHRRPGCGYSPAGC</sequence>
<protein>
    <submittedName>
        <fullName evidence="1">Uncharacterized protein</fullName>
    </submittedName>
</protein>
<name>A0A382Q035_9ZZZZ</name>
<reference evidence="1" key="1">
    <citation type="submission" date="2018-05" db="EMBL/GenBank/DDBJ databases">
        <authorList>
            <person name="Lanie J.A."/>
            <person name="Ng W.-L."/>
            <person name="Kazmierczak K.M."/>
            <person name="Andrzejewski T.M."/>
            <person name="Davidsen T.M."/>
            <person name="Wayne K.J."/>
            <person name="Tettelin H."/>
            <person name="Glass J.I."/>
            <person name="Rusch D."/>
            <person name="Podicherti R."/>
            <person name="Tsui H.-C.T."/>
            <person name="Winkler M.E."/>
        </authorList>
    </citation>
    <scope>NUCLEOTIDE SEQUENCE</scope>
</reference>
<evidence type="ECO:0000313" key="1">
    <source>
        <dbReference type="EMBL" id="SVC78963.1"/>
    </source>
</evidence>
<proteinExistence type="predicted"/>